<name>A0A4Y9YUE9_9APHY</name>
<feature type="transmembrane region" description="Helical" evidence="1">
    <location>
        <begin position="49"/>
        <end position="71"/>
    </location>
</feature>
<dbReference type="AlphaFoldDB" id="A0A4Y9YUE9"/>
<feature type="transmembrane region" description="Helical" evidence="1">
    <location>
        <begin position="119"/>
        <end position="140"/>
    </location>
</feature>
<organism evidence="3 4">
    <name type="scientific">Rhodofomes roseus</name>
    <dbReference type="NCBI Taxonomy" id="34475"/>
    <lineage>
        <taxon>Eukaryota</taxon>
        <taxon>Fungi</taxon>
        <taxon>Dikarya</taxon>
        <taxon>Basidiomycota</taxon>
        <taxon>Agaricomycotina</taxon>
        <taxon>Agaricomycetes</taxon>
        <taxon>Polyporales</taxon>
        <taxon>Rhodofomes</taxon>
    </lineage>
</organism>
<evidence type="ECO:0000256" key="1">
    <source>
        <dbReference type="SAM" id="Phobius"/>
    </source>
</evidence>
<reference evidence="3 4" key="1">
    <citation type="submission" date="2019-01" db="EMBL/GenBank/DDBJ databases">
        <title>Genome sequencing of the rare red list fungi Fomitopsis rosea.</title>
        <authorList>
            <person name="Buettner E."/>
            <person name="Kellner H."/>
        </authorList>
    </citation>
    <scope>NUCLEOTIDE SEQUENCE [LARGE SCALE GENOMIC DNA]</scope>
    <source>
        <strain evidence="3 4">DSM 105464</strain>
    </source>
</reference>
<proteinExistence type="predicted"/>
<keyword evidence="1" id="KW-0812">Transmembrane</keyword>
<dbReference type="EMBL" id="SEKV01000072">
    <property type="protein sequence ID" value="TFY65318.1"/>
    <property type="molecule type" value="Genomic_DNA"/>
</dbReference>
<accession>A0A4Y9YUE9</accession>
<feature type="domain" description="DUF6534" evidence="2">
    <location>
        <begin position="171"/>
        <end position="256"/>
    </location>
</feature>
<comment type="caution">
    <text evidence="3">The sequence shown here is derived from an EMBL/GenBank/DDBJ whole genome shotgun (WGS) entry which is preliminary data.</text>
</comment>
<sequence length="301" mass="33099">MAIKSESVEDLAISNLLTYLLHWALQGVLAVQVYFYHVHFPNDRLQLKCLVYGVFIFEWVNFGLFTEDAFITFVYNASNNIEAYYLVGNEWFAVPIIGTLGSAVVQCFFAWRIYMLSRLWVLVGAIISLCMVQIVAGVLTALKLREAHSIGEVVSSTSGLVALIVLGASTALLDIISALSMIILLLRQKTGTRRSTQLINKVVFLTLETGGLTASVAVAGIVLASVFPDQTYYAPAVYNQSKLYAITLLTHLLNRVHLRQIPSFDVEDISIPLSFAQETVTDNVEPSAEEVKPAATGIFVA</sequence>
<dbReference type="Proteomes" id="UP000298390">
    <property type="component" value="Unassembled WGS sequence"/>
</dbReference>
<keyword evidence="1" id="KW-1133">Transmembrane helix</keyword>
<gene>
    <name evidence="3" type="ORF">EVJ58_g2048</name>
</gene>
<feature type="transmembrane region" description="Helical" evidence="1">
    <location>
        <begin position="160"/>
        <end position="186"/>
    </location>
</feature>
<evidence type="ECO:0000313" key="3">
    <source>
        <dbReference type="EMBL" id="TFY65318.1"/>
    </source>
</evidence>
<dbReference type="PANTHER" id="PTHR40465">
    <property type="entry name" value="CHROMOSOME 1, WHOLE GENOME SHOTGUN SEQUENCE"/>
    <property type="match status" value="1"/>
</dbReference>
<evidence type="ECO:0000313" key="4">
    <source>
        <dbReference type="Proteomes" id="UP000298390"/>
    </source>
</evidence>
<evidence type="ECO:0000259" key="2">
    <source>
        <dbReference type="Pfam" id="PF20152"/>
    </source>
</evidence>
<dbReference type="Pfam" id="PF20152">
    <property type="entry name" value="DUF6534"/>
    <property type="match status" value="1"/>
</dbReference>
<feature type="transmembrane region" description="Helical" evidence="1">
    <location>
        <begin position="198"/>
        <end position="227"/>
    </location>
</feature>
<dbReference type="PANTHER" id="PTHR40465:SF1">
    <property type="entry name" value="DUF6534 DOMAIN-CONTAINING PROTEIN"/>
    <property type="match status" value="1"/>
</dbReference>
<feature type="transmembrane region" description="Helical" evidence="1">
    <location>
        <begin position="20"/>
        <end position="37"/>
    </location>
</feature>
<feature type="transmembrane region" description="Helical" evidence="1">
    <location>
        <begin position="91"/>
        <end position="112"/>
    </location>
</feature>
<dbReference type="InterPro" id="IPR045339">
    <property type="entry name" value="DUF6534"/>
</dbReference>
<protein>
    <recommendedName>
        <fullName evidence="2">DUF6534 domain-containing protein</fullName>
    </recommendedName>
</protein>
<keyword evidence="1" id="KW-0472">Membrane</keyword>